<dbReference type="Proteomes" id="UP000240987">
    <property type="component" value="Unassembled WGS sequence"/>
</dbReference>
<comment type="caution">
    <text evidence="1">The sequence shown here is derived from an EMBL/GenBank/DDBJ whole genome shotgun (WGS) entry which is preliminary data.</text>
</comment>
<accession>A0A2T3J8E7</accession>
<reference evidence="1 2" key="1">
    <citation type="submission" date="2018-01" db="EMBL/GenBank/DDBJ databases">
        <title>Whole genome sequencing of Histamine producing bacteria.</title>
        <authorList>
            <person name="Butler K."/>
        </authorList>
    </citation>
    <scope>NUCLEOTIDE SEQUENCE [LARGE SCALE GENOMIC DNA]</scope>
    <source>
        <strain evidence="1 2">JCM 12947</strain>
    </source>
</reference>
<protein>
    <submittedName>
        <fullName evidence="1">Uncharacterized protein</fullName>
    </submittedName>
</protein>
<keyword evidence="2" id="KW-1185">Reference proteome</keyword>
<dbReference type="AlphaFoldDB" id="A0A2T3J8E7"/>
<name>A0A2T3J8E7_9GAMM</name>
<evidence type="ECO:0000313" key="2">
    <source>
        <dbReference type="Proteomes" id="UP000240987"/>
    </source>
</evidence>
<organism evidence="1 2">
    <name type="scientific">Photobacterium frigidiphilum</name>
    <dbReference type="NCBI Taxonomy" id="264736"/>
    <lineage>
        <taxon>Bacteria</taxon>
        <taxon>Pseudomonadati</taxon>
        <taxon>Pseudomonadota</taxon>
        <taxon>Gammaproteobacteria</taxon>
        <taxon>Vibrionales</taxon>
        <taxon>Vibrionaceae</taxon>
        <taxon>Photobacterium</taxon>
    </lineage>
</organism>
<gene>
    <name evidence="1" type="ORF">C9J12_24630</name>
</gene>
<proteinExistence type="predicted"/>
<evidence type="ECO:0000313" key="1">
    <source>
        <dbReference type="EMBL" id="PSU45049.1"/>
    </source>
</evidence>
<dbReference type="EMBL" id="PYMJ01000037">
    <property type="protein sequence ID" value="PSU45049.1"/>
    <property type="molecule type" value="Genomic_DNA"/>
</dbReference>
<sequence>MQDINSIEDRLSNEIVALNLLPQLIKSAPDVISFIFYMIIYKMVEDNLDSGNVNYVVHVFLYFSSIT</sequence>